<evidence type="ECO:0000256" key="3">
    <source>
        <dbReference type="ARBA" id="ARBA00022989"/>
    </source>
</evidence>
<dbReference type="PANTHER" id="PTHR19317">
    <property type="entry name" value="PRENYLATED RAB ACCEPTOR 1-RELATED"/>
    <property type="match status" value="1"/>
</dbReference>
<feature type="region of interest" description="Disordered" evidence="6">
    <location>
        <begin position="181"/>
        <end position="204"/>
    </location>
</feature>
<name>A0A7S1TSJ8_9STRA</name>
<dbReference type="EMBL" id="HBGJ01006679">
    <property type="protein sequence ID" value="CAD9245797.1"/>
    <property type="molecule type" value="Transcribed_RNA"/>
</dbReference>
<evidence type="ECO:0000256" key="6">
    <source>
        <dbReference type="SAM" id="MobiDB-lite"/>
    </source>
</evidence>
<dbReference type="Pfam" id="PF03208">
    <property type="entry name" value="PRA1"/>
    <property type="match status" value="1"/>
</dbReference>
<comment type="subcellular location">
    <subcellularLocation>
        <location evidence="1 5">Membrane</location>
        <topology evidence="1 5">Multi-pass membrane protein</topology>
    </subcellularLocation>
</comment>
<dbReference type="PANTHER" id="PTHR19317:SF0">
    <property type="entry name" value="PRENYLATED RAB ACCEPTOR PROTEIN 1"/>
    <property type="match status" value="1"/>
</dbReference>
<dbReference type="GO" id="GO:0016020">
    <property type="term" value="C:membrane"/>
    <property type="evidence" value="ECO:0007669"/>
    <property type="project" value="UniProtKB-SubCell"/>
</dbReference>
<feature type="transmembrane region" description="Helical" evidence="5">
    <location>
        <begin position="123"/>
        <end position="145"/>
    </location>
</feature>
<proteinExistence type="inferred from homology"/>
<evidence type="ECO:0000256" key="1">
    <source>
        <dbReference type="ARBA" id="ARBA00004141"/>
    </source>
</evidence>
<keyword evidence="2 5" id="KW-0812">Transmembrane</keyword>
<evidence type="ECO:0000256" key="2">
    <source>
        <dbReference type="ARBA" id="ARBA00022692"/>
    </source>
</evidence>
<dbReference type="AlphaFoldDB" id="A0A7S1TSJ8"/>
<organism evidence="7">
    <name type="scientific">Phaeomonas parva</name>
    <dbReference type="NCBI Taxonomy" id="124430"/>
    <lineage>
        <taxon>Eukaryota</taxon>
        <taxon>Sar</taxon>
        <taxon>Stramenopiles</taxon>
        <taxon>Ochrophyta</taxon>
        <taxon>Pinguiophyceae</taxon>
        <taxon>Pinguiochrysidales</taxon>
        <taxon>Pinguiochrysidaceae</taxon>
        <taxon>Phaeomonas</taxon>
    </lineage>
</organism>
<dbReference type="GO" id="GO:0005794">
    <property type="term" value="C:Golgi apparatus"/>
    <property type="evidence" value="ECO:0007669"/>
    <property type="project" value="TreeGrafter"/>
</dbReference>
<reference evidence="7" key="1">
    <citation type="submission" date="2021-01" db="EMBL/GenBank/DDBJ databases">
        <authorList>
            <person name="Corre E."/>
            <person name="Pelletier E."/>
            <person name="Niang G."/>
            <person name="Scheremetjew M."/>
            <person name="Finn R."/>
            <person name="Kale V."/>
            <person name="Holt S."/>
            <person name="Cochrane G."/>
            <person name="Meng A."/>
            <person name="Brown T."/>
            <person name="Cohen L."/>
        </authorList>
    </citation>
    <scope>NUCLEOTIDE SEQUENCE</scope>
    <source>
        <strain evidence="7">CCMP2877</strain>
    </source>
</reference>
<evidence type="ECO:0000256" key="5">
    <source>
        <dbReference type="RuleBase" id="RU363107"/>
    </source>
</evidence>
<keyword evidence="4 5" id="KW-0472">Membrane</keyword>
<comment type="similarity">
    <text evidence="5">Belongs to the PRA1 family.</text>
</comment>
<evidence type="ECO:0000256" key="4">
    <source>
        <dbReference type="ARBA" id="ARBA00023136"/>
    </source>
</evidence>
<protein>
    <recommendedName>
        <fullName evidence="5">PRA1 family protein</fullName>
    </recommendedName>
</protein>
<dbReference type="InterPro" id="IPR004895">
    <property type="entry name" value="Prenylated_rab_accept_PRA1"/>
</dbReference>
<keyword evidence="3 5" id="KW-1133">Transmembrane helix</keyword>
<evidence type="ECO:0000313" key="7">
    <source>
        <dbReference type="EMBL" id="CAD9245797.1"/>
    </source>
</evidence>
<accession>A0A7S1TSJ8</accession>
<sequence>MSLADVLGAERSEQVLEELREGAVQLKAIGIREPAPWGEFLDDLAVPQDFNAAVVKQRITQNFLYFRGNYMACAAVVVLLFVLMSPTTIFVLVLAALGLVALQATRNSPIVVQGTNLDFKTRAILFGVATFLLAVITGALGTLLLSLSVAGTLATAHMVCKSPSAAARANAREEERALMEDVEGGGAAAGSPSSLRVRAVRARA</sequence>
<feature type="transmembrane region" description="Helical" evidence="5">
    <location>
        <begin position="69"/>
        <end position="102"/>
    </location>
</feature>
<gene>
    <name evidence="7" type="ORF">PPAR1163_LOCUS4149</name>
</gene>